<protein>
    <submittedName>
        <fullName evidence="3">Ribosomal L7Ae/L30e/S12e/Gadd45 family protein</fullName>
    </submittedName>
</protein>
<name>A0A9D1RUT3_9FIRM</name>
<dbReference type="Proteomes" id="UP000824192">
    <property type="component" value="Unassembled WGS sequence"/>
</dbReference>
<sequence>MDNLLHLVGLSRRAGRLAAGEEPVRLALKSGKAVLVLVAGDAAENSLRRVTHWAEEAGVPWCQIPHTKEELGGVLGRNSCALLALTDLGLAAAAARALCTGDQNYAALAQDLSDRAETVQSAEKARRAKERERRRKEAKPWAAPSGSPQKPAAGRKRPNGKPARHGTK</sequence>
<dbReference type="SUPFAM" id="SSF55315">
    <property type="entry name" value="L30e-like"/>
    <property type="match status" value="1"/>
</dbReference>
<dbReference type="Pfam" id="PF01248">
    <property type="entry name" value="Ribosomal_L7Ae"/>
    <property type="match status" value="1"/>
</dbReference>
<accession>A0A9D1RUT3</accession>
<evidence type="ECO:0000259" key="2">
    <source>
        <dbReference type="Pfam" id="PF01248"/>
    </source>
</evidence>
<reference evidence="3" key="2">
    <citation type="submission" date="2021-04" db="EMBL/GenBank/DDBJ databases">
        <authorList>
            <person name="Gilroy R."/>
        </authorList>
    </citation>
    <scope>NUCLEOTIDE SEQUENCE</scope>
    <source>
        <strain evidence="3">ChiGjej6B6-1540</strain>
    </source>
</reference>
<feature type="compositionally biased region" description="Basic and acidic residues" evidence="1">
    <location>
        <begin position="117"/>
        <end position="131"/>
    </location>
</feature>
<dbReference type="InterPro" id="IPR029064">
    <property type="entry name" value="Ribosomal_eL30-like_sf"/>
</dbReference>
<feature type="compositionally biased region" description="Basic residues" evidence="1">
    <location>
        <begin position="153"/>
        <end position="168"/>
    </location>
</feature>
<dbReference type="EMBL" id="DXGA01000128">
    <property type="protein sequence ID" value="HIW94112.1"/>
    <property type="molecule type" value="Genomic_DNA"/>
</dbReference>
<evidence type="ECO:0000256" key="1">
    <source>
        <dbReference type="SAM" id="MobiDB-lite"/>
    </source>
</evidence>
<dbReference type="Gene3D" id="3.30.1330.30">
    <property type="match status" value="1"/>
</dbReference>
<dbReference type="AlphaFoldDB" id="A0A9D1RUT3"/>
<gene>
    <name evidence="3" type="ORF">H9868_06175</name>
</gene>
<feature type="domain" description="Ribosomal protein eL8/eL30/eS12/Gadd45" evidence="2">
    <location>
        <begin position="5"/>
        <end position="85"/>
    </location>
</feature>
<proteinExistence type="predicted"/>
<feature type="region of interest" description="Disordered" evidence="1">
    <location>
        <begin position="117"/>
        <end position="168"/>
    </location>
</feature>
<evidence type="ECO:0000313" key="3">
    <source>
        <dbReference type="EMBL" id="HIW94112.1"/>
    </source>
</evidence>
<evidence type="ECO:0000313" key="4">
    <source>
        <dbReference type="Proteomes" id="UP000824192"/>
    </source>
</evidence>
<reference evidence="3" key="1">
    <citation type="journal article" date="2021" name="PeerJ">
        <title>Extensive microbial diversity within the chicken gut microbiome revealed by metagenomics and culture.</title>
        <authorList>
            <person name="Gilroy R."/>
            <person name="Ravi A."/>
            <person name="Getino M."/>
            <person name="Pursley I."/>
            <person name="Horton D.L."/>
            <person name="Alikhan N.F."/>
            <person name="Baker D."/>
            <person name="Gharbi K."/>
            <person name="Hall N."/>
            <person name="Watson M."/>
            <person name="Adriaenssens E.M."/>
            <person name="Foster-Nyarko E."/>
            <person name="Jarju S."/>
            <person name="Secka A."/>
            <person name="Antonio M."/>
            <person name="Oren A."/>
            <person name="Chaudhuri R.R."/>
            <person name="La Ragione R."/>
            <person name="Hildebrand F."/>
            <person name="Pallen M.J."/>
        </authorList>
    </citation>
    <scope>NUCLEOTIDE SEQUENCE</scope>
    <source>
        <strain evidence="3">ChiGjej6B6-1540</strain>
    </source>
</reference>
<comment type="caution">
    <text evidence="3">The sequence shown here is derived from an EMBL/GenBank/DDBJ whole genome shotgun (WGS) entry which is preliminary data.</text>
</comment>
<organism evidence="3 4">
    <name type="scientific">Candidatus Flavonifractor merdipullorum</name>
    <dbReference type="NCBI Taxonomy" id="2838590"/>
    <lineage>
        <taxon>Bacteria</taxon>
        <taxon>Bacillati</taxon>
        <taxon>Bacillota</taxon>
        <taxon>Clostridia</taxon>
        <taxon>Eubacteriales</taxon>
        <taxon>Oscillospiraceae</taxon>
        <taxon>Flavonifractor</taxon>
    </lineage>
</organism>
<dbReference type="InterPro" id="IPR004038">
    <property type="entry name" value="Ribosomal_eL8/eL30/eS12/Gad45"/>
</dbReference>